<dbReference type="Proteomes" id="UP001233172">
    <property type="component" value="Unassembled WGS sequence"/>
</dbReference>
<feature type="region of interest" description="Disordered" evidence="1">
    <location>
        <begin position="1270"/>
        <end position="1305"/>
    </location>
</feature>
<feature type="region of interest" description="Disordered" evidence="1">
    <location>
        <begin position="1012"/>
        <end position="1034"/>
    </location>
</feature>
<gene>
    <name evidence="2" type="ORF">Bpfe_010577</name>
</gene>
<feature type="compositionally biased region" description="Basic and acidic residues" evidence="1">
    <location>
        <begin position="1947"/>
        <end position="2009"/>
    </location>
</feature>
<feature type="compositionally biased region" description="Basic and acidic residues" evidence="1">
    <location>
        <begin position="633"/>
        <end position="645"/>
    </location>
</feature>
<evidence type="ECO:0000313" key="2">
    <source>
        <dbReference type="EMBL" id="KAK0060049.1"/>
    </source>
</evidence>
<feature type="compositionally biased region" description="Basic and acidic residues" evidence="1">
    <location>
        <begin position="1720"/>
        <end position="1744"/>
    </location>
</feature>
<feature type="compositionally biased region" description="Polar residues" evidence="1">
    <location>
        <begin position="1895"/>
        <end position="1904"/>
    </location>
</feature>
<feature type="region of interest" description="Disordered" evidence="1">
    <location>
        <begin position="476"/>
        <end position="508"/>
    </location>
</feature>
<feature type="compositionally biased region" description="Basic and acidic residues" evidence="1">
    <location>
        <begin position="1377"/>
        <end position="1391"/>
    </location>
</feature>
<name>A0AAD8FEA3_BIOPF</name>
<feature type="region of interest" description="Disordered" evidence="1">
    <location>
        <begin position="888"/>
        <end position="908"/>
    </location>
</feature>
<feature type="region of interest" description="Disordered" evidence="1">
    <location>
        <begin position="1707"/>
        <end position="1778"/>
    </location>
</feature>
<protein>
    <submittedName>
        <fullName evidence="2">Protein enabled</fullName>
    </submittedName>
</protein>
<evidence type="ECO:0000256" key="1">
    <source>
        <dbReference type="SAM" id="MobiDB-lite"/>
    </source>
</evidence>
<feature type="region of interest" description="Disordered" evidence="1">
    <location>
        <begin position="1878"/>
        <end position="1906"/>
    </location>
</feature>
<dbReference type="EMBL" id="JASAOG010000038">
    <property type="protein sequence ID" value="KAK0060049.1"/>
    <property type="molecule type" value="Genomic_DNA"/>
</dbReference>
<feature type="region of interest" description="Disordered" evidence="1">
    <location>
        <begin position="806"/>
        <end position="825"/>
    </location>
</feature>
<feature type="region of interest" description="Disordered" evidence="1">
    <location>
        <begin position="138"/>
        <end position="165"/>
    </location>
</feature>
<evidence type="ECO:0000313" key="3">
    <source>
        <dbReference type="Proteomes" id="UP001233172"/>
    </source>
</evidence>
<feature type="compositionally biased region" description="Basic and acidic residues" evidence="1">
    <location>
        <begin position="765"/>
        <end position="777"/>
    </location>
</feature>
<feature type="region of interest" description="Disordered" evidence="1">
    <location>
        <begin position="1946"/>
        <end position="2088"/>
    </location>
</feature>
<keyword evidence="3" id="KW-1185">Reference proteome</keyword>
<feature type="region of interest" description="Disordered" evidence="1">
    <location>
        <begin position="629"/>
        <end position="650"/>
    </location>
</feature>
<sequence>STYYDLADVCDNGSQNNPTLGHCVKKKSALERVCNTSSNPYPLVILPGYKGEGHTHNYFEVCQNEKIHEDRECGQNTRNAIVPKDGSCEAFHSPTGIGQLENDDESLYSIQSRRPKRSTSTDSEINLNRARLFRTKRNDHHCQRTRRSFSAEKSVHNKRQPKEERVAKAVKEEKLGVKTFKVSGYSDSRTVRARFYTPPLIKERGAEAQHRHRNKTVKTTGTVGQESPRHLKGWNVKQCQETGQEKQVHYQLEPGGHHVTKELSGKNRGHLSSSPKSKKKVVLLTGKEAYSKYPSISVKSSNLSSNTNDSANNTAISSTLVVGNMTSIDDTSLQKFCNGKTVNLKRGLAKSCALEKYQDAIVEMPDMNITAARDKHRYQEVDDSTSNAVGAENADSLTYRGQNALRWHSPVTDNYIPCNVLSDKARMSRRSRRVRYAELKCFPDHNITTSSQRYRVPKREKQLGAHPLYGSSLAARKAPPTKLVTGKAPKENRRPVNSPSQIEEMENRKSLALQRRLKVMRRSQEASTSEEAKRLDRREFLERKRKEKEDIVETLQKDIVSEAGDDQNVVSQTVSESVSLVDIKDVPIDLPRTSIQTDVIVTHESTVNGPKDSENRLFLKSNSVLLQSSSKVVDPKQRSSQDSHLTHQTYLQPKINLSTIQEAESAKSGGQSHVVSELRMQPSGILKNSTSHLDRLLSVTGSGRISVAMDAGKRLSTDNPTGVDKLESMHRTLARKSSREDEFRKPESHQEVQKVSSQFAHRKSEHGSRDALADTNAERRFSVSNTAAREPIESRRASINKRSTLIEESGNQESQPNFKTSTSHFVPMRSGTAFRRESEVFAADKKTSVNNTEAIESIRKSLTESERDSRHTIVSTQRPSIVTSMIVAHKSSPSSPKTKTATPLSQDKSKLNYSDFKESRTEIRAVPSNADNMRSKAASQAASRRNTETIEYLRCTCDQNPDNRPCYFCSNRNTIEISTKASTNLPEMPSNRFKSSEQQFVNALDRLPSNRSSQIAMPMSPSSHAKTQIPTQHDNERLENSEYRFRGQSSKIVLQREDSQKMLANTSNVSSADIRLDKKDSCNVDYKALVKLDTQECLVENRHYQQSEQEQAISSRPVNKSRDNIQYSSSLAPLDGKWFITREVENPANSLLELQNYKESHDRLSTDNLRANTPNSQNYYLNIKESKTRTSKEIGSAVSITAVGIIKSPIRSPQSRTAIQTPLSAKSSQARALSKQNGLHENVQYESVSESGVGNIHVYRKTLKENASLSKTKMMKKEPASPTSLSMKSDVDQTDSPQWISPVRSGSKRKYSGIFFHESPENSRRSSPPFRYHKNPKCLQRTWKSYDAQVRELNAQFVSSSADKTTKDAISESYSGGKEKHSLYKNSEKTSTEVTPCGIRSARTSHDTFSKPPMLNTKSLFDQPLSRKNSDVSPTNQPRRDCMEKCVQCIEQGAARRTFSVDEIEDKKALDRKTSTNFSLAKTINSLKANSSTQVGGLRLPRRLTSDMKKVSIQPSPLFQPLFQSIFSGCVSDTKKRVNSKSATLAVHGTSSDPEDNLDPFSRWKNSKRSKDLEVIKKPGEGMGTASSYYDTLRSEMYQSKDRDVRCQRDLEDQMAKSKRSTLVEDVSSLDGASSLKKDCAKKNECCLERNETFLRKQKAKSRRGNCSYLSDESHLLCRDCKNYSDKIPQELNSAMKEVTWRDDHGRSVCLSPPSGSQHIRQDYPADSAHEVSRSRKFSKDSGSRVDAVASGRSDNGFPVSRSSRGRPAFKTRDDLDGSLTDEDYYSSKSCYSSYRTSSTSPYQRDRSKLVDKVGFQRSYTTLLQPTGREDQSAKYIPKSYSLRKQRDLSEEECAQSRSARHSLSRASCASDIDMYSTSSYSDNQRPLSPKCCSVSRTASNSPDSYYECQSRRLNDSCQSEPQSCNYRHHDICRKRLRGETAFEVYAAKKKDKDKEKSSDAKRKDPSDEAKSSTKEKKDKSKKGKDKDLEPASDPVRRPVSEISFERPVSKHSVKVGIEKDKGESLGRKSSKSEMDMKGEEDTTKIGKSFSTSFAPNTESPPLSKTEKKTSKNLDVSPPSKLYDEKQYDEKLYDEKLYGDYPKLPYEKYPSKYTPCPPTTSTMRSNFGSPLSYDSVPSKYSKYSTPATFHKSDGCPPITYSRPQCSSPIARKVPEMQVSPTAVKQPSNNNSFYQSDKFPKGTVVYQNALRYACFNGIRVCVGVRVLLDASCRIGYLQLISPLNEILLTHYISSMNYINASSAAGVAWSGIAYKPPTKNESQSSKSSKKGKPEDQSEDCPEGNVSKVDVVQIVFCDPYQAHRFRIVVETLQCAFTDNECILVTCHKHGCPPGPPMVPTAIVDPCSSNVYNQPCVSPGFIPMSAAGFVPCPSKSCDGAPTVTSMSSPCPVSWGNSQFEPSPQGMMGASNGAENQRNLGPEDIYDPYSYEHCMEKVLFCSVACLVKLAKDQTWIEMQQGTVTIKQCANGMGFTLTFEGAAKCGAVSHYIRRDTVFERAPRTQHGFIYNTIFCGDKGSFVEEYLISFQSKNQAECFKLVVDRCHKLLMMTASRQSEQSCPCNGALSMFRPQCGNNNCFRGSDSRTSCVDSHMSPMKAQRKLRDYEINDNINSNSNNCSMYRDDDLHLGTRTLERTRTLGSLKKIISVHIRTSKRKISNFWKVHRLKEMKSCGSQLSQLCGVQPLQSCHVQSVQSCDMQPLQLCSVRPPQLRGVQSVQSCGVLPMKLHDVQPKHALIVYQIKNSKSANNEVQLLYYLSQVCSQVYSVRLVLSTSNYRQKRNVDRIKPSRYILLYV</sequence>
<reference evidence="2" key="2">
    <citation type="submission" date="2023-04" db="EMBL/GenBank/DDBJ databases">
        <authorList>
            <person name="Bu L."/>
            <person name="Lu L."/>
            <person name="Laidemitt M.R."/>
            <person name="Zhang S.M."/>
            <person name="Mutuku M."/>
            <person name="Mkoji G."/>
            <person name="Steinauer M."/>
            <person name="Loker E.S."/>
        </authorList>
    </citation>
    <scope>NUCLEOTIDE SEQUENCE</scope>
    <source>
        <strain evidence="2">KasaAsao</strain>
        <tissue evidence="2">Whole Snail</tissue>
    </source>
</reference>
<proteinExistence type="predicted"/>
<feature type="compositionally biased region" description="Polar residues" evidence="1">
    <location>
        <begin position="2049"/>
        <end position="2063"/>
    </location>
</feature>
<feature type="non-terminal residue" evidence="2">
    <location>
        <position position="2810"/>
    </location>
</feature>
<feature type="region of interest" description="Disordered" evidence="1">
    <location>
        <begin position="2275"/>
        <end position="2300"/>
    </location>
</feature>
<comment type="caution">
    <text evidence="2">The sequence shown here is derived from an EMBL/GenBank/DDBJ whole genome shotgun (WGS) entry which is preliminary data.</text>
</comment>
<feature type="region of interest" description="Disordered" evidence="1">
    <location>
        <begin position="731"/>
        <end position="777"/>
    </location>
</feature>
<accession>A0AAD8FEA3</accession>
<feature type="compositionally biased region" description="Polar residues" evidence="1">
    <location>
        <begin position="1878"/>
        <end position="1887"/>
    </location>
</feature>
<feature type="compositionally biased region" description="Basic and acidic residues" evidence="1">
    <location>
        <begin position="2017"/>
        <end position="2045"/>
    </location>
</feature>
<feature type="region of interest" description="Disordered" evidence="1">
    <location>
        <begin position="1359"/>
        <end position="1439"/>
    </location>
</feature>
<organism evidence="2 3">
    <name type="scientific">Biomphalaria pfeifferi</name>
    <name type="common">Bloodfluke planorb</name>
    <name type="synonym">Freshwater snail</name>
    <dbReference type="NCBI Taxonomy" id="112525"/>
    <lineage>
        <taxon>Eukaryota</taxon>
        <taxon>Metazoa</taxon>
        <taxon>Spiralia</taxon>
        <taxon>Lophotrochozoa</taxon>
        <taxon>Mollusca</taxon>
        <taxon>Gastropoda</taxon>
        <taxon>Heterobranchia</taxon>
        <taxon>Euthyneura</taxon>
        <taxon>Panpulmonata</taxon>
        <taxon>Hygrophila</taxon>
        <taxon>Lymnaeoidea</taxon>
        <taxon>Planorbidae</taxon>
        <taxon>Biomphalaria</taxon>
    </lineage>
</organism>
<feature type="region of interest" description="Disordered" evidence="1">
    <location>
        <begin position="257"/>
        <end position="279"/>
    </location>
</feature>
<feature type="compositionally biased region" description="Basic and acidic residues" evidence="1">
    <location>
        <begin position="737"/>
        <end position="752"/>
    </location>
</feature>
<feature type="compositionally biased region" description="Basic and acidic residues" evidence="1">
    <location>
        <begin position="149"/>
        <end position="165"/>
    </location>
</feature>
<feature type="compositionally biased region" description="Polar residues" evidence="1">
    <location>
        <begin position="1012"/>
        <end position="1032"/>
    </location>
</feature>
<feature type="compositionally biased region" description="Polar residues" evidence="1">
    <location>
        <begin position="809"/>
        <end position="824"/>
    </location>
</feature>
<feature type="compositionally biased region" description="Low complexity" evidence="1">
    <location>
        <begin position="890"/>
        <end position="905"/>
    </location>
</feature>
<reference evidence="2" key="1">
    <citation type="journal article" date="2023" name="PLoS Negl. Trop. Dis.">
        <title>A genome sequence for Biomphalaria pfeifferi, the major vector snail for the human-infecting parasite Schistosoma mansoni.</title>
        <authorList>
            <person name="Bu L."/>
            <person name="Lu L."/>
            <person name="Laidemitt M.R."/>
            <person name="Zhang S.M."/>
            <person name="Mutuku M."/>
            <person name="Mkoji G."/>
            <person name="Steinauer M."/>
            <person name="Loker E.S."/>
        </authorList>
    </citation>
    <scope>NUCLEOTIDE SEQUENCE</scope>
    <source>
        <strain evidence="2">KasaAsao</strain>
    </source>
</reference>
<feature type="compositionally biased region" description="Basic residues" evidence="1">
    <location>
        <begin position="138"/>
        <end position="147"/>
    </location>
</feature>